<evidence type="ECO:0000313" key="2">
    <source>
        <dbReference type="Proteomes" id="UP001339962"/>
    </source>
</evidence>
<dbReference type="Proteomes" id="UP001339962">
    <property type="component" value="Unassembled WGS sequence"/>
</dbReference>
<organism evidence="1 2">
    <name type="scientific">Anoxybacteroides rupiense</name>
    <dbReference type="NCBI Taxonomy" id="311460"/>
    <lineage>
        <taxon>Bacteria</taxon>
        <taxon>Bacillati</taxon>
        <taxon>Bacillota</taxon>
        <taxon>Bacilli</taxon>
        <taxon>Bacillales</taxon>
        <taxon>Anoxybacillaceae</taxon>
        <taxon>Anoxybacteroides</taxon>
    </lineage>
</organism>
<evidence type="ECO:0000313" key="1">
    <source>
        <dbReference type="EMBL" id="MED5053411.1"/>
    </source>
</evidence>
<sequence length="60" mass="6924">MLMTCLGYAKMFQVPNNELLLNKFICLEVGWFGRPVVKALIYFARVKSLWSGILKEAGEW</sequence>
<protein>
    <submittedName>
        <fullName evidence="1">Uncharacterized protein</fullName>
    </submittedName>
</protein>
<accession>A0ABD5IZR5</accession>
<comment type="caution">
    <text evidence="1">The sequence shown here is derived from an EMBL/GenBank/DDBJ whole genome shotgun (WGS) entry which is preliminary data.</text>
</comment>
<dbReference type="RefSeq" id="WP_139788073.1">
    <property type="nucleotide sequence ID" value="NZ_JARTLI010000045.1"/>
</dbReference>
<reference evidence="1 2" key="1">
    <citation type="submission" date="2023-03" db="EMBL/GenBank/DDBJ databases">
        <title>Bacillus Genome Sequencing.</title>
        <authorList>
            <person name="Dunlap C."/>
        </authorList>
    </citation>
    <scope>NUCLEOTIDE SEQUENCE [LARGE SCALE GENOMIC DNA]</scope>
    <source>
        <strain evidence="1 2">NRS-38</strain>
    </source>
</reference>
<dbReference type="AlphaFoldDB" id="A0ABD5IZR5"/>
<name>A0ABD5IZR5_9BACL</name>
<dbReference type="EMBL" id="JARTLI010000045">
    <property type="protein sequence ID" value="MED5053411.1"/>
    <property type="molecule type" value="Genomic_DNA"/>
</dbReference>
<gene>
    <name evidence="1" type="ORF">P9850_16580</name>
</gene>
<proteinExistence type="predicted"/>